<organism evidence="3 4">
    <name type="scientific">Hebeloma cylindrosporum</name>
    <dbReference type="NCBI Taxonomy" id="76867"/>
    <lineage>
        <taxon>Eukaryota</taxon>
        <taxon>Fungi</taxon>
        <taxon>Dikarya</taxon>
        <taxon>Basidiomycota</taxon>
        <taxon>Agaricomycotina</taxon>
        <taxon>Agaricomycetes</taxon>
        <taxon>Agaricomycetidae</taxon>
        <taxon>Agaricales</taxon>
        <taxon>Agaricineae</taxon>
        <taxon>Hymenogastraceae</taxon>
        <taxon>Hebeloma</taxon>
    </lineage>
</organism>
<evidence type="ECO:0000256" key="1">
    <source>
        <dbReference type="SAM" id="MobiDB-lite"/>
    </source>
</evidence>
<dbReference type="EMBL" id="KN831775">
    <property type="protein sequence ID" value="KIM43739.1"/>
    <property type="molecule type" value="Genomic_DNA"/>
</dbReference>
<protein>
    <submittedName>
        <fullName evidence="3">Uncharacterized protein</fullName>
    </submittedName>
</protein>
<feature type="transmembrane region" description="Helical" evidence="2">
    <location>
        <begin position="58"/>
        <end position="75"/>
    </location>
</feature>
<evidence type="ECO:0000313" key="3">
    <source>
        <dbReference type="EMBL" id="KIM43739.1"/>
    </source>
</evidence>
<dbReference type="AlphaFoldDB" id="A0A0C3CHX6"/>
<name>A0A0C3CHX6_HEBCY</name>
<gene>
    <name evidence="3" type="ORF">M413DRAFT_443643</name>
</gene>
<proteinExistence type="predicted"/>
<keyword evidence="4" id="KW-1185">Reference proteome</keyword>
<reference evidence="4" key="2">
    <citation type="submission" date="2015-01" db="EMBL/GenBank/DDBJ databases">
        <title>Evolutionary Origins and Diversification of the Mycorrhizal Mutualists.</title>
        <authorList>
            <consortium name="DOE Joint Genome Institute"/>
            <consortium name="Mycorrhizal Genomics Consortium"/>
            <person name="Kohler A."/>
            <person name="Kuo A."/>
            <person name="Nagy L.G."/>
            <person name="Floudas D."/>
            <person name="Copeland A."/>
            <person name="Barry K.W."/>
            <person name="Cichocki N."/>
            <person name="Veneault-Fourrey C."/>
            <person name="LaButti K."/>
            <person name="Lindquist E.A."/>
            <person name="Lipzen A."/>
            <person name="Lundell T."/>
            <person name="Morin E."/>
            <person name="Murat C."/>
            <person name="Riley R."/>
            <person name="Ohm R."/>
            <person name="Sun H."/>
            <person name="Tunlid A."/>
            <person name="Henrissat B."/>
            <person name="Grigoriev I.V."/>
            <person name="Hibbett D.S."/>
            <person name="Martin F."/>
        </authorList>
    </citation>
    <scope>NUCLEOTIDE SEQUENCE [LARGE SCALE GENOMIC DNA]</scope>
    <source>
        <strain evidence="4">h7</strain>
    </source>
</reference>
<evidence type="ECO:0000313" key="4">
    <source>
        <dbReference type="Proteomes" id="UP000053424"/>
    </source>
</evidence>
<sequence length="209" mass="22426">MENSPPAMNTRKRSKNARFSSEPLTSENITADNLPPPRRSPMIRSVSPPLASTRLSNLIYLLVGLTALLVAYFTYRTVQYKTEVGGWWNLALGRRPQVWAEGGSSMRGSEDKRNYREESVEDRINGLASALGMPSNELASAIAGAVRSYVPPASLSSVAAKETGDAVKVLLSEPREGEGHTSNSEADPIGGVMGGIVTGMEGFVGMEEP</sequence>
<evidence type="ECO:0000256" key="2">
    <source>
        <dbReference type="SAM" id="Phobius"/>
    </source>
</evidence>
<keyword evidence="2" id="KW-1133">Transmembrane helix</keyword>
<keyword evidence="2" id="KW-0812">Transmembrane</keyword>
<dbReference type="OrthoDB" id="3199651at2759"/>
<dbReference type="Proteomes" id="UP000053424">
    <property type="component" value="Unassembled WGS sequence"/>
</dbReference>
<dbReference type="STRING" id="686832.A0A0C3CHX6"/>
<feature type="compositionally biased region" description="Polar residues" evidence="1">
    <location>
        <begin position="17"/>
        <end position="31"/>
    </location>
</feature>
<feature type="region of interest" description="Disordered" evidence="1">
    <location>
        <begin position="1"/>
        <end position="40"/>
    </location>
</feature>
<dbReference type="HOGENOM" id="CLU_103024_1_0_1"/>
<accession>A0A0C3CHX6</accession>
<reference evidence="3 4" key="1">
    <citation type="submission" date="2014-04" db="EMBL/GenBank/DDBJ databases">
        <authorList>
            <consortium name="DOE Joint Genome Institute"/>
            <person name="Kuo A."/>
            <person name="Gay G."/>
            <person name="Dore J."/>
            <person name="Kohler A."/>
            <person name="Nagy L.G."/>
            <person name="Floudas D."/>
            <person name="Copeland A."/>
            <person name="Barry K.W."/>
            <person name="Cichocki N."/>
            <person name="Veneault-Fourrey C."/>
            <person name="LaButti K."/>
            <person name="Lindquist E.A."/>
            <person name="Lipzen A."/>
            <person name="Lundell T."/>
            <person name="Morin E."/>
            <person name="Murat C."/>
            <person name="Sun H."/>
            <person name="Tunlid A."/>
            <person name="Henrissat B."/>
            <person name="Grigoriev I.V."/>
            <person name="Hibbett D.S."/>
            <person name="Martin F."/>
            <person name="Nordberg H.P."/>
            <person name="Cantor M.N."/>
            <person name="Hua S.X."/>
        </authorList>
    </citation>
    <scope>NUCLEOTIDE SEQUENCE [LARGE SCALE GENOMIC DNA]</scope>
    <source>
        <strain evidence="4">h7</strain>
    </source>
</reference>
<feature type="region of interest" description="Disordered" evidence="1">
    <location>
        <begin position="173"/>
        <end position="192"/>
    </location>
</feature>
<keyword evidence="2" id="KW-0472">Membrane</keyword>